<reference evidence="2" key="1">
    <citation type="journal article" date="2021" name="bioRxiv">
        <title>Whole Genome Assembly and Annotation of Northern Wild Rice, Zizania palustris L., Supports a Whole Genome Duplication in the Zizania Genus.</title>
        <authorList>
            <person name="Haas M."/>
            <person name="Kono T."/>
            <person name="Macchietto M."/>
            <person name="Millas R."/>
            <person name="McGilp L."/>
            <person name="Shao M."/>
            <person name="Duquette J."/>
            <person name="Hirsch C.N."/>
            <person name="Kimball J."/>
        </authorList>
    </citation>
    <scope>NUCLEOTIDE SEQUENCE</scope>
    <source>
        <tissue evidence="2">Fresh leaf tissue</tissue>
    </source>
</reference>
<accession>A0A8J5TB27</accession>
<organism evidence="2 3">
    <name type="scientific">Zizania palustris</name>
    <name type="common">Northern wild rice</name>
    <dbReference type="NCBI Taxonomy" id="103762"/>
    <lineage>
        <taxon>Eukaryota</taxon>
        <taxon>Viridiplantae</taxon>
        <taxon>Streptophyta</taxon>
        <taxon>Embryophyta</taxon>
        <taxon>Tracheophyta</taxon>
        <taxon>Spermatophyta</taxon>
        <taxon>Magnoliopsida</taxon>
        <taxon>Liliopsida</taxon>
        <taxon>Poales</taxon>
        <taxon>Poaceae</taxon>
        <taxon>BOP clade</taxon>
        <taxon>Oryzoideae</taxon>
        <taxon>Oryzeae</taxon>
        <taxon>Zizaniinae</taxon>
        <taxon>Zizania</taxon>
    </lineage>
</organism>
<protein>
    <submittedName>
        <fullName evidence="2">Uncharacterized protein</fullName>
    </submittedName>
</protein>
<dbReference type="EMBL" id="JAAALK010000085">
    <property type="protein sequence ID" value="KAG8083324.1"/>
    <property type="molecule type" value="Genomic_DNA"/>
</dbReference>
<name>A0A8J5TB27_ZIZPA</name>
<evidence type="ECO:0000256" key="1">
    <source>
        <dbReference type="SAM" id="MobiDB-lite"/>
    </source>
</evidence>
<dbReference type="AlphaFoldDB" id="A0A8J5TB27"/>
<evidence type="ECO:0000313" key="3">
    <source>
        <dbReference type="Proteomes" id="UP000729402"/>
    </source>
</evidence>
<feature type="compositionally biased region" description="Low complexity" evidence="1">
    <location>
        <begin position="59"/>
        <end position="75"/>
    </location>
</feature>
<feature type="compositionally biased region" description="Polar residues" evidence="1">
    <location>
        <begin position="34"/>
        <end position="47"/>
    </location>
</feature>
<keyword evidence="3" id="KW-1185">Reference proteome</keyword>
<feature type="region of interest" description="Disordered" evidence="1">
    <location>
        <begin position="1"/>
        <end position="87"/>
    </location>
</feature>
<gene>
    <name evidence="2" type="ORF">GUJ93_ZPchr0015g6915</name>
</gene>
<comment type="caution">
    <text evidence="2">The sequence shown here is derived from an EMBL/GenBank/DDBJ whole genome shotgun (WGS) entry which is preliminary data.</text>
</comment>
<dbReference type="Proteomes" id="UP000729402">
    <property type="component" value="Unassembled WGS sequence"/>
</dbReference>
<feature type="compositionally biased region" description="Low complexity" evidence="1">
    <location>
        <begin position="223"/>
        <end position="236"/>
    </location>
</feature>
<sequence>MPSRCCSPWSRPMPRPPPPSPMIARHPRAPGQDPASTTMTGHRNSNGWIFPGTTARLIPSSSSTTVSPTSTGSGSWRKRRSGWPPTTWRTGRRCGTYRSKRTRVLRHGTDSRSCTTCATALLFAMLLSSNLQIVVALAPSRSIKTASRRFFPTSATSTRHNESNCSRAAFFLRSASTSRSTRRLRPWSRWTADRRSACPCRSKRSVVGWASASTATKSTRGGTTVSASESSTSTASRSTLLMTPRLGLAQTQKPQFSSCMRSQGVPIDNTAQLRVVLGIATFIELIDTGSTHNLIEEAASRLIGLRIKPCQKLMATVANGERVSCPGVLR</sequence>
<feature type="compositionally biased region" description="Pro residues" evidence="1">
    <location>
        <begin position="11"/>
        <end position="21"/>
    </location>
</feature>
<dbReference type="OrthoDB" id="1934862at2759"/>
<evidence type="ECO:0000313" key="2">
    <source>
        <dbReference type="EMBL" id="KAG8083324.1"/>
    </source>
</evidence>
<feature type="compositionally biased region" description="Polar residues" evidence="1">
    <location>
        <begin position="211"/>
        <end position="222"/>
    </location>
</feature>
<feature type="region of interest" description="Disordered" evidence="1">
    <location>
        <begin position="211"/>
        <end position="236"/>
    </location>
</feature>
<proteinExistence type="predicted"/>
<reference evidence="2" key="2">
    <citation type="submission" date="2021-02" db="EMBL/GenBank/DDBJ databases">
        <authorList>
            <person name="Kimball J.A."/>
            <person name="Haas M.W."/>
            <person name="Macchietto M."/>
            <person name="Kono T."/>
            <person name="Duquette J."/>
            <person name="Shao M."/>
        </authorList>
    </citation>
    <scope>NUCLEOTIDE SEQUENCE</scope>
    <source>
        <tissue evidence="2">Fresh leaf tissue</tissue>
    </source>
</reference>
<feature type="compositionally biased region" description="Low complexity" evidence="1">
    <location>
        <begin position="1"/>
        <end position="10"/>
    </location>
</feature>